<feature type="compositionally biased region" description="Basic residues" evidence="1">
    <location>
        <begin position="286"/>
        <end position="299"/>
    </location>
</feature>
<dbReference type="EMBL" id="MU002199">
    <property type="protein sequence ID" value="KAF2788645.1"/>
    <property type="molecule type" value="Genomic_DNA"/>
</dbReference>
<keyword evidence="3" id="KW-1185">Reference proteome</keyword>
<evidence type="ECO:0000313" key="3">
    <source>
        <dbReference type="Proteomes" id="UP000799757"/>
    </source>
</evidence>
<dbReference type="OrthoDB" id="10476154at2759"/>
<proteinExistence type="predicted"/>
<dbReference type="AlphaFoldDB" id="A0A6A6WXG6"/>
<name>A0A6A6WXG6_9PLEO</name>
<organism evidence="2 3">
    <name type="scientific">Melanomma pulvis-pyrius CBS 109.77</name>
    <dbReference type="NCBI Taxonomy" id="1314802"/>
    <lineage>
        <taxon>Eukaryota</taxon>
        <taxon>Fungi</taxon>
        <taxon>Dikarya</taxon>
        <taxon>Ascomycota</taxon>
        <taxon>Pezizomycotina</taxon>
        <taxon>Dothideomycetes</taxon>
        <taxon>Pleosporomycetidae</taxon>
        <taxon>Pleosporales</taxon>
        <taxon>Melanommataceae</taxon>
        <taxon>Melanomma</taxon>
    </lineage>
</organism>
<feature type="region of interest" description="Disordered" evidence="1">
    <location>
        <begin position="284"/>
        <end position="341"/>
    </location>
</feature>
<reference evidence="2" key="1">
    <citation type="journal article" date="2020" name="Stud. Mycol.">
        <title>101 Dothideomycetes genomes: a test case for predicting lifestyles and emergence of pathogens.</title>
        <authorList>
            <person name="Haridas S."/>
            <person name="Albert R."/>
            <person name="Binder M."/>
            <person name="Bloem J."/>
            <person name="Labutti K."/>
            <person name="Salamov A."/>
            <person name="Andreopoulos B."/>
            <person name="Baker S."/>
            <person name="Barry K."/>
            <person name="Bills G."/>
            <person name="Bluhm B."/>
            <person name="Cannon C."/>
            <person name="Castanera R."/>
            <person name="Culley D."/>
            <person name="Daum C."/>
            <person name="Ezra D."/>
            <person name="Gonzalez J."/>
            <person name="Henrissat B."/>
            <person name="Kuo A."/>
            <person name="Liang C."/>
            <person name="Lipzen A."/>
            <person name="Lutzoni F."/>
            <person name="Magnuson J."/>
            <person name="Mondo S."/>
            <person name="Nolan M."/>
            <person name="Ohm R."/>
            <person name="Pangilinan J."/>
            <person name="Park H.-J."/>
            <person name="Ramirez L."/>
            <person name="Alfaro M."/>
            <person name="Sun H."/>
            <person name="Tritt A."/>
            <person name="Yoshinaga Y."/>
            <person name="Zwiers L.-H."/>
            <person name="Turgeon B."/>
            <person name="Goodwin S."/>
            <person name="Spatafora J."/>
            <person name="Crous P."/>
            <person name="Grigoriev I."/>
        </authorList>
    </citation>
    <scope>NUCLEOTIDE SEQUENCE</scope>
    <source>
        <strain evidence="2">CBS 109.77</strain>
    </source>
</reference>
<evidence type="ECO:0000313" key="2">
    <source>
        <dbReference type="EMBL" id="KAF2788645.1"/>
    </source>
</evidence>
<feature type="non-terminal residue" evidence="2">
    <location>
        <position position="1"/>
    </location>
</feature>
<dbReference type="Proteomes" id="UP000799757">
    <property type="component" value="Unassembled WGS sequence"/>
</dbReference>
<protein>
    <submittedName>
        <fullName evidence="2">Uncharacterized protein</fullName>
    </submittedName>
</protein>
<evidence type="ECO:0000256" key="1">
    <source>
        <dbReference type="SAM" id="MobiDB-lite"/>
    </source>
</evidence>
<accession>A0A6A6WXG6</accession>
<gene>
    <name evidence="2" type="ORF">K505DRAFT_378761</name>
</gene>
<sequence>MVKAASFVLSIGKAVRVRWHESEDGCINFSVNYSTDSPGGIERSTAHDKSSWIYAERCRDEENTLTFEALISNAVGSNDSSTSTRVTKLRKKIEDSWEKTEQKLKNIPAWEEPANFFGISTFGTTEELSYRSLENSSNDLHLFQTPFHEVNLARFDKKRTEIAILSNPSFSIPNCRKSLLNTLHPGYGQLNQQERKNICKRYNAIITKGDALFLLGQDNVDLLLTLGSILSAKDLNFVSERLGHGVSISELLGEETIKNSRKYEERALRICNHLKWIRDALEEKQKKHPRATVPQKRRVPYGEDEQDDASQRSDPRTAARGMPHRQTFASRTSTHPRDGWDDEMDTAATITPAESAQCDNPEQRGALDRDNIECDGVGSMTNHNSSGMVLDGDLPSLCMADLRVADGRTLSELELFAAYY</sequence>